<gene>
    <name evidence="2" type="ORF">EHO51_18100</name>
</gene>
<evidence type="ECO:0000256" key="1">
    <source>
        <dbReference type="SAM" id="Phobius"/>
    </source>
</evidence>
<accession>A0A3G8MBU8</accession>
<proteinExistence type="predicted"/>
<evidence type="ECO:0000313" key="2">
    <source>
        <dbReference type="EMBL" id="AZG78755.1"/>
    </source>
</evidence>
<dbReference type="EMBL" id="CP034087">
    <property type="protein sequence ID" value="AZG78755.1"/>
    <property type="molecule type" value="Genomic_DNA"/>
</dbReference>
<feature type="transmembrane region" description="Helical" evidence="1">
    <location>
        <begin position="20"/>
        <end position="39"/>
    </location>
</feature>
<keyword evidence="1" id="KW-1133">Transmembrane helix</keyword>
<feature type="transmembrane region" description="Helical" evidence="1">
    <location>
        <begin position="75"/>
        <end position="93"/>
    </location>
</feature>
<sequence length="109" mass="12071">MRNEGENNHYYDAELSGVSLFGIAVTLAIAAAIAAVAWLDAQPLQVVGWILFPIEYLLNAVFFPEVQTPLRSNAVALFIALPTFALLYAVYRLSKALFSLVKRSRSERP</sequence>
<dbReference type="RefSeq" id="WP_124740266.1">
    <property type="nucleotide sequence ID" value="NZ_CP034087.1"/>
</dbReference>
<keyword evidence="1" id="KW-0472">Membrane</keyword>
<dbReference type="AlphaFoldDB" id="A0A3G8MBU8"/>
<name>A0A3G8MBU8_9HYPH</name>
<keyword evidence="1" id="KW-0812">Transmembrane</keyword>
<dbReference type="Proteomes" id="UP000273982">
    <property type="component" value="Plasmid pGW6_1"/>
</dbReference>
<geneLocation type="plasmid" evidence="3">
    <name>pgw6_1</name>
</geneLocation>
<dbReference type="KEGG" id="mros:EHO51_18100"/>
<keyword evidence="2" id="KW-0614">Plasmid</keyword>
<organism evidence="2 3">
    <name type="scientific">Methylocystis rosea</name>
    <dbReference type="NCBI Taxonomy" id="173366"/>
    <lineage>
        <taxon>Bacteria</taxon>
        <taxon>Pseudomonadati</taxon>
        <taxon>Pseudomonadota</taxon>
        <taxon>Alphaproteobacteria</taxon>
        <taxon>Hyphomicrobiales</taxon>
        <taxon>Methylocystaceae</taxon>
        <taxon>Methylocystis</taxon>
    </lineage>
</organism>
<feature type="transmembrane region" description="Helical" evidence="1">
    <location>
        <begin position="46"/>
        <end position="63"/>
    </location>
</feature>
<reference evidence="2 3" key="1">
    <citation type="submission" date="2018-11" db="EMBL/GenBank/DDBJ databases">
        <title>Genome squencing of methanotrophic bacteria isolated from alkaline groundwater in Korea.</title>
        <authorList>
            <person name="Nguyen L.N."/>
        </authorList>
    </citation>
    <scope>NUCLEOTIDE SEQUENCE [LARGE SCALE GENOMIC DNA]</scope>
    <source>
        <strain evidence="2 3">GW6</strain>
        <plasmid evidence="3">pgw6_1</plasmid>
    </source>
</reference>
<evidence type="ECO:0000313" key="3">
    <source>
        <dbReference type="Proteomes" id="UP000273982"/>
    </source>
</evidence>
<protein>
    <submittedName>
        <fullName evidence="2">Uncharacterized protein</fullName>
    </submittedName>
</protein>